<evidence type="ECO:0000313" key="2">
    <source>
        <dbReference type="EnsemblPlants" id="Solyc09g008980.2.1"/>
    </source>
</evidence>
<dbReference type="EnsemblPlants" id="Solyc09g008980.2.1">
    <property type="protein sequence ID" value="Solyc09g008980.2.1"/>
    <property type="gene ID" value="Solyc09g008980.2"/>
</dbReference>
<keyword evidence="3" id="KW-1185">Reference proteome</keyword>
<proteinExistence type="predicted"/>
<sequence>MNPIDDKKETVTFRAVSHDEEGKTKITKLETNTHNIETLKHMEKKLVDKGVHRKDRRSIDGIPLNKQSKSGHGGKFTWEGPRDAMEYELDDDLPVAIDENDPNYVDQEEERRLLRGEVSGVEGLVVGEIDVAKVVDEGVARVHVVDRVLQENIHSRYYLLLIFRYLNCLSDSQTEEAVTTIAEVQHPEHPQAGGPAQKAVAEPVET</sequence>
<dbReference type="Gramene" id="Solyc09g008980.2.1">
    <property type="protein sequence ID" value="Solyc09g008980.2.1"/>
    <property type="gene ID" value="Solyc09g008980.2"/>
</dbReference>
<reference evidence="2" key="1">
    <citation type="journal article" date="2012" name="Nature">
        <title>The tomato genome sequence provides insights into fleshy fruit evolution.</title>
        <authorList>
            <consortium name="Tomato Genome Consortium"/>
        </authorList>
    </citation>
    <scope>NUCLEOTIDE SEQUENCE [LARGE SCALE GENOMIC DNA]</scope>
    <source>
        <strain evidence="2">cv. Heinz 1706</strain>
    </source>
</reference>
<feature type="region of interest" description="Disordered" evidence="1">
    <location>
        <begin position="185"/>
        <end position="206"/>
    </location>
</feature>
<name>A0A3Q7HX48_SOLLC</name>
<organism evidence="2">
    <name type="scientific">Solanum lycopersicum</name>
    <name type="common">Tomato</name>
    <name type="synonym">Lycopersicon esculentum</name>
    <dbReference type="NCBI Taxonomy" id="4081"/>
    <lineage>
        <taxon>Eukaryota</taxon>
        <taxon>Viridiplantae</taxon>
        <taxon>Streptophyta</taxon>
        <taxon>Embryophyta</taxon>
        <taxon>Tracheophyta</taxon>
        <taxon>Spermatophyta</taxon>
        <taxon>Magnoliopsida</taxon>
        <taxon>eudicotyledons</taxon>
        <taxon>Gunneridae</taxon>
        <taxon>Pentapetalae</taxon>
        <taxon>asterids</taxon>
        <taxon>lamiids</taxon>
        <taxon>Solanales</taxon>
        <taxon>Solanaceae</taxon>
        <taxon>Solanoideae</taxon>
        <taxon>Solaneae</taxon>
        <taxon>Solanum</taxon>
        <taxon>Solanum subgen. Lycopersicon</taxon>
    </lineage>
</organism>
<dbReference type="PaxDb" id="4081-Solyc09g008980.1.1"/>
<evidence type="ECO:0000313" key="3">
    <source>
        <dbReference type="Proteomes" id="UP000004994"/>
    </source>
</evidence>
<reference evidence="2" key="2">
    <citation type="submission" date="2019-01" db="UniProtKB">
        <authorList>
            <consortium name="EnsemblPlants"/>
        </authorList>
    </citation>
    <scope>IDENTIFICATION</scope>
    <source>
        <strain evidence="2">cv. Heinz 1706</strain>
    </source>
</reference>
<dbReference type="STRING" id="4081.A0A3Q7HX48"/>
<evidence type="ECO:0000256" key="1">
    <source>
        <dbReference type="SAM" id="MobiDB-lite"/>
    </source>
</evidence>
<dbReference type="OMA" id="MEYELDD"/>
<dbReference type="InParanoid" id="A0A3Q7HX48"/>
<protein>
    <submittedName>
        <fullName evidence="2">Uncharacterized protein</fullName>
    </submittedName>
</protein>
<dbReference type="AlphaFoldDB" id="A0A3Q7HX48"/>
<dbReference type="Proteomes" id="UP000004994">
    <property type="component" value="Chromosome 9"/>
</dbReference>
<accession>A0A3Q7HX48</accession>